<reference evidence="1" key="1">
    <citation type="journal article" date="2015" name="Nature">
        <title>Complex archaea that bridge the gap between prokaryotes and eukaryotes.</title>
        <authorList>
            <person name="Spang A."/>
            <person name="Saw J.H."/>
            <person name="Jorgensen S.L."/>
            <person name="Zaremba-Niedzwiedzka K."/>
            <person name="Martijn J."/>
            <person name="Lind A.E."/>
            <person name="van Eijk R."/>
            <person name="Schleper C."/>
            <person name="Guy L."/>
            <person name="Ettema T.J."/>
        </authorList>
    </citation>
    <scope>NUCLEOTIDE SEQUENCE</scope>
</reference>
<dbReference type="EMBL" id="LAZR01002618">
    <property type="protein sequence ID" value="KKN27683.1"/>
    <property type="molecule type" value="Genomic_DNA"/>
</dbReference>
<proteinExistence type="predicted"/>
<name>A0A0F9SE50_9ZZZZ</name>
<accession>A0A0F9SE50</accession>
<sequence>MLDIQAVRQINGDLRIDDGDEGPLLTIQFFAEFASGFSNEDKDQVLEVVVDKLVELLADRDE</sequence>
<comment type="caution">
    <text evidence="1">The sequence shown here is derived from an EMBL/GenBank/DDBJ whole genome shotgun (WGS) entry which is preliminary data.</text>
</comment>
<gene>
    <name evidence="1" type="ORF">LCGC14_0862170</name>
</gene>
<organism evidence="1">
    <name type="scientific">marine sediment metagenome</name>
    <dbReference type="NCBI Taxonomy" id="412755"/>
    <lineage>
        <taxon>unclassified sequences</taxon>
        <taxon>metagenomes</taxon>
        <taxon>ecological metagenomes</taxon>
    </lineage>
</organism>
<dbReference type="AlphaFoldDB" id="A0A0F9SE50"/>
<protein>
    <submittedName>
        <fullName evidence="1">Uncharacterized protein</fullName>
    </submittedName>
</protein>
<evidence type="ECO:0000313" key="1">
    <source>
        <dbReference type="EMBL" id="KKN27683.1"/>
    </source>
</evidence>